<evidence type="ECO:0000256" key="1">
    <source>
        <dbReference type="ARBA" id="ARBA00022737"/>
    </source>
</evidence>
<dbReference type="GO" id="GO:0000373">
    <property type="term" value="P:Group II intron splicing"/>
    <property type="evidence" value="ECO:0007669"/>
    <property type="project" value="InterPro"/>
</dbReference>
<evidence type="ECO:0000256" key="2">
    <source>
        <dbReference type="PROSITE-ProRule" id="PRU00708"/>
    </source>
</evidence>
<dbReference type="GO" id="GO:0003723">
    <property type="term" value="F:RNA binding"/>
    <property type="evidence" value="ECO:0007669"/>
    <property type="project" value="InterPro"/>
</dbReference>
<dbReference type="Pfam" id="PF13041">
    <property type="entry name" value="PPR_2"/>
    <property type="match status" value="1"/>
</dbReference>
<dbReference type="InterPro" id="IPR002885">
    <property type="entry name" value="PPR_rpt"/>
</dbReference>
<organism evidence="3 4">
    <name type="scientific">Dovyalis caffra</name>
    <dbReference type="NCBI Taxonomy" id="77055"/>
    <lineage>
        <taxon>Eukaryota</taxon>
        <taxon>Viridiplantae</taxon>
        <taxon>Streptophyta</taxon>
        <taxon>Embryophyta</taxon>
        <taxon>Tracheophyta</taxon>
        <taxon>Spermatophyta</taxon>
        <taxon>Magnoliopsida</taxon>
        <taxon>eudicotyledons</taxon>
        <taxon>Gunneridae</taxon>
        <taxon>Pentapetalae</taxon>
        <taxon>rosids</taxon>
        <taxon>fabids</taxon>
        <taxon>Malpighiales</taxon>
        <taxon>Salicaceae</taxon>
        <taxon>Flacourtieae</taxon>
        <taxon>Dovyalis</taxon>
    </lineage>
</organism>
<comment type="caution">
    <text evidence="3">The sequence shown here is derived from an EMBL/GenBank/DDBJ whole genome shotgun (WGS) entry which is preliminary data.</text>
</comment>
<gene>
    <name evidence="3" type="ORF">DCAF_LOCUS289</name>
</gene>
<evidence type="ECO:0008006" key="5">
    <source>
        <dbReference type="Google" id="ProtNLM"/>
    </source>
</evidence>
<feature type="repeat" description="PPR" evidence="2">
    <location>
        <begin position="115"/>
        <end position="150"/>
    </location>
</feature>
<keyword evidence="1" id="KW-0677">Repeat</keyword>
<dbReference type="NCBIfam" id="TIGR00756">
    <property type="entry name" value="PPR"/>
    <property type="match status" value="2"/>
</dbReference>
<keyword evidence="4" id="KW-1185">Reference proteome</keyword>
<dbReference type="Pfam" id="PF01535">
    <property type="entry name" value="PPR"/>
    <property type="match status" value="1"/>
</dbReference>
<dbReference type="PROSITE" id="PS51375">
    <property type="entry name" value="PPR"/>
    <property type="match status" value="2"/>
</dbReference>
<dbReference type="InterPro" id="IPR044190">
    <property type="entry name" value="THA8-like"/>
</dbReference>
<dbReference type="InterPro" id="IPR011990">
    <property type="entry name" value="TPR-like_helical_dom_sf"/>
</dbReference>
<dbReference type="EMBL" id="CAWUPB010000027">
    <property type="protein sequence ID" value="CAK7322678.1"/>
    <property type="molecule type" value="Genomic_DNA"/>
</dbReference>
<reference evidence="3 4" key="1">
    <citation type="submission" date="2024-01" db="EMBL/GenBank/DDBJ databases">
        <authorList>
            <person name="Waweru B."/>
        </authorList>
    </citation>
    <scope>NUCLEOTIDE SEQUENCE [LARGE SCALE GENOMIC DNA]</scope>
</reference>
<dbReference type="PANTHER" id="PTHR47594">
    <property type="entry name" value="PPR CONTAINING PLANT-LIKE PROTEIN"/>
    <property type="match status" value="1"/>
</dbReference>
<dbReference type="Gene3D" id="1.25.40.10">
    <property type="entry name" value="Tetratricopeptide repeat domain"/>
    <property type="match status" value="1"/>
</dbReference>
<sequence>MGSLKFQIPQLNFHKTLQKPHLPRSSVITCSLRGKPRPPLWRAKRLSTEAIQAIQSLKLARSSTPRIEEIFNSKLARLLKTDLLDTLAVLQNQNELDLALKVFEFVRKEVWYKPDILLYHAMIQMLGRNKMIDMAEEFFGKLETEEGLKPDTRAFTEMIGAYLQVGMIDKAMETYERMKASGCDPDKLTFRILIRNLEYAGEEKLVDGIKKECGNYMDYPKKFLEEVEKKKNVKRVVKARNLALSSCKADVICTFVKAAEQTSSSEELLKEQSIRIVEEHGMTKLCMNFDVQHI</sequence>
<dbReference type="GO" id="GO:0009658">
    <property type="term" value="P:chloroplast organization"/>
    <property type="evidence" value="ECO:0007669"/>
    <property type="project" value="InterPro"/>
</dbReference>
<dbReference type="Proteomes" id="UP001314170">
    <property type="component" value="Unassembled WGS sequence"/>
</dbReference>
<feature type="repeat" description="PPR" evidence="2">
    <location>
        <begin position="151"/>
        <end position="185"/>
    </location>
</feature>
<accession>A0AAV1QMB2</accession>
<dbReference type="AlphaFoldDB" id="A0AAV1QMB2"/>
<evidence type="ECO:0000313" key="4">
    <source>
        <dbReference type="Proteomes" id="UP001314170"/>
    </source>
</evidence>
<evidence type="ECO:0000313" key="3">
    <source>
        <dbReference type="EMBL" id="CAK7322678.1"/>
    </source>
</evidence>
<proteinExistence type="predicted"/>
<name>A0AAV1QMB2_9ROSI</name>
<dbReference type="PANTHER" id="PTHR47594:SF5">
    <property type="entry name" value="PENTACOTRIPEPTIDE-REPEAT REGION OF PRORP DOMAIN-CONTAINING PROTEIN"/>
    <property type="match status" value="1"/>
</dbReference>
<protein>
    <recommendedName>
        <fullName evidence="5">Pentatricopeptide repeat-containing protein</fullName>
    </recommendedName>
</protein>